<organism evidence="6 7">
    <name type="scientific">Janthinobacterium violaceinigrum</name>
    <dbReference type="NCBI Taxonomy" id="2654252"/>
    <lineage>
        <taxon>Bacteria</taxon>
        <taxon>Pseudomonadati</taxon>
        <taxon>Pseudomonadota</taxon>
        <taxon>Betaproteobacteria</taxon>
        <taxon>Burkholderiales</taxon>
        <taxon>Oxalobacteraceae</taxon>
        <taxon>Janthinobacterium</taxon>
    </lineage>
</organism>
<keyword evidence="2 5" id="KW-0812">Transmembrane</keyword>
<evidence type="ECO:0000256" key="2">
    <source>
        <dbReference type="ARBA" id="ARBA00022692"/>
    </source>
</evidence>
<dbReference type="EMBL" id="WFLI01000008">
    <property type="protein sequence ID" value="KAB8065263.1"/>
    <property type="molecule type" value="Genomic_DNA"/>
</dbReference>
<proteinExistence type="predicted"/>
<dbReference type="Proteomes" id="UP000468717">
    <property type="component" value="Unassembled WGS sequence"/>
</dbReference>
<keyword evidence="3 5" id="KW-1133">Transmembrane helix</keyword>
<dbReference type="AlphaFoldDB" id="A0A6I1I311"/>
<evidence type="ECO:0000313" key="6">
    <source>
        <dbReference type="EMBL" id="KAB8065263.1"/>
    </source>
</evidence>
<gene>
    <name evidence="6" type="ORF">GCN75_09690</name>
</gene>
<keyword evidence="7" id="KW-1185">Reference proteome</keyword>
<reference evidence="6 7" key="1">
    <citation type="submission" date="2019-10" db="EMBL/GenBank/DDBJ databases">
        <title>Three novel species isolated from a subtropical stream in China.</title>
        <authorList>
            <person name="Lu H."/>
        </authorList>
    </citation>
    <scope>NUCLEOTIDE SEQUENCE [LARGE SCALE GENOMIC DNA]</scope>
    <source>
        <strain evidence="6 7">FT13W</strain>
    </source>
</reference>
<sequence length="106" mass="12024">MAYEDVVFKGATRPAMMAGVPIVPFILVVGIHLLIAIWAMVLVNLFVAFVILMTCVLNVLFMRHISSNDEQRLNQYLLRMKSTAGRRNKAHWGAHAVSPNDYRRRA</sequence>
<evidence type="ECO:0000256" key="3">
    <source>
        <dbReference type="ARBA" id="ARBA00022989"/>
    </source>
</evidence>
<dbReference type="Pfam" id="PF05101">
    <property type="entry name" value="VirB3"/>
    <property type="match status" value="1"/>
</dbReference>
<evidence type="ECO:0000256" key="4">
    <source>
        <dbReference type="ARBA" id="ARBA00023136"/>
    </source>
</evidence>
<comment type="subcellular location">
    <subcellularLocation>
        <location evidence="1">Membrane</location>
    </subcellularLocation>
</comment>
<evidence type="ECO:0000256" key="5">
    <source>
        <dbReference type="SAM" id="Phobius"/>
    </source>
</evidence>
<evidence type="ECO:0000256" key="1">
    <source>
        <dbReference type="ARBA" id="ARBA00004370"/>
    </source>
</evidence>
<feature type="transmembrane region" description="Helical" evidence="5">
    <location>
        <begin position="18"/>
        <end position="39"/>
    </location>
</feature>
<protein>
    <submittedName>
        <fullName evidence="6">Type IV secretion system protein VirB3</fullName>
    </submittedName>
</protein>
<comment type="caution">
    <text evidence="6">The sequence shown here is derived from an EMBL/GenBank/DDBJ whole genome shotgun (WGS) entry which is preliminary data.</text>
</comment>
<dbReference type="RefSeq" id="WP_152282337.1">
    <property type="nucleotide sequence ID" value="NZ_WFLI01000008.1"/>
</dbReference>
<name>A0A6I1I311_9BURK</name>
<keyword evidence="4 5" id="KW-0472">Membrane</keyword>
<accession>A0A6I1I311</accession>
<dbReference type="GO" id="GO:0016020">
    <property type="term" value="C:membrane"/>
    <property type="evidence" value="ECO:0007669"/>
    <property type="project" value="UniProtKB-SubCell"/>
</dbReference>
<dbReference type="InterPro" id="IPR007792">
    <property type="entry name" value="T4SS_VirB3/TrbD/AvhB"/>
</dbReference>
<evidence type="ECO:0000313" key="7">
    <source>
        <dbReference type="Proteomes" id="UP000468717"/>
    </source>
</evidence>
<feature type="transmembrane region" description="Helical" evidence="5">
    <location>
        <begin position="45"/>
        <end position="62"/>
    </location>
</feature>